<protein>
    <submittedName>
        <fullName evidence="2">DUF4422 domain-containing protein</fullName>
    </submittedName>
</protein>
<sequence length="254" mass="30041">MKVKVLVAAHKNARMPDDKELYLPVQVGKALHPDLNLPYQPDDTGDNISLKNGSYNELTAIYWAWKNLDADAIGLVHYRRLLSLNHEKSFSKVLSKDQVISLLKDNSIILPKKRKYYIETNYSHYIHAHHKEPLDACRDVIKKLYPDYLSAYDQVMKKTSAHMFNIFIMKREYFDEYCKWMFDILASLERRIDTTEYDAYESRVIGFVSELLLDVWLVKNGYSYKEVNYVFMEKQNWLKKGGNFVLRKFRGFKN</sequence>
<name>A0ABW1RWH7_9LACO</name>
<organism evidence="2 3">
    <name type="scientific">Lactiplantibacillus daowaiensis</name>
    <dbReference type="NCBI Taxonomy" id="2559918"/>
    <lineage>
        <taxon>Bacteria</taxon>
        <taxon>Bacillati</taxon>
        <taxon>Bacillota</taxon>
        <taxon>Bacilli</taxon>
        <taxon>Lactobacillales</taxon>
        <taxon>Lactobacillaceae</taxon>
        <taxon>Lactiplantibacillus</taxon>
    </lineage>
</organism>
<evidence type="ECO:0000313" key="2">
    <source>
        <dbReference type="EMBL" id="MFC6179778.1"/>
    </source>
</evidence>
<evidence type="ECO:0000313" key="3">
    <source>
        <dbReference type="Proteomes" id="UP001596282"/>
    </source>
</evidence>
<gene>
    <name evidence="2" type="ORF">ACFP5Y_00715</name>
</gene>
<dbReference type="InterPro" id="IPR025536">
    <property type="entry name" value="DUF4422"/>
</dbReference>
<dbReference type="RefSeq" id="WP_137628333.1">
    <property type="nucleotide sequence ID" value="NZ_BJDJ01000007.1"/>
</dbReference>
<comment type="caution">
    <text evidence="2">The sequence shown here is derived from an EMBL/GenBank/DDBJ whole genome shotgun (WGS) entry which is preliminary data.</text>
</comment>
<reference evidence="3" key="1">
    <citation type="journal article" date="2019" name="Int. J. Syst. Evol. Microbiol.">
        <title>The Global Catalogue of Microorganisms (GCM) 10K type strain sequencing project: providing services to taxonomists for standard genome sequencing and annotation.</title>
        <authorList>
            <consortium name="The Broad Institute Genomics Platform"/>
            <consortium name="The Broad Institute Genome Sequencing Center for Infectious Disease"/>
            <person name="Wu L."/>
            <person name="Ma J."/>
        </authorList>
    </citation>
    <scope>NUCLEOTIDE SEQUENCE [LARGE SCALE GENOMIC DNA]</scope>
    <source>
        <strain evidence="3">CCM 8933</strain>
    </source>
</reference>
<dbReference type="EMBL" id="JBHSSC010000004">
    <property type="protein sequence ID" value="MFC6179778.1"/>
    <property type="molecule type" value="Genomic_DNA"/>
</dbReference>
<proteinExistence type="predicted"/>
<dbReference type="Proteomes" id="UP001596282">
    <property type="component" value="Unassembled WGS sequence"/>
</dbReference>
<accession>A0ABW1RWH7</accession>
<evidence type="ECO:0000259" key="1">
    <source>
        <dbReference type="Pfam" id="PF14393"/>
    </source>
</evidence>
<keyword evidence="3" id="KW-1185">Reference proteome</keyword>
<feature type="domain" description="DUF4422" evidence="1">
    <location>
        <begin position="4"/>
        <end position="220"/>
    </location>
</feature>
<dbReference type="Pfam" id="PF14393">
    <property type="entry name" value="DUF4422"/>
    <property type="match status" value="1"/>
</dbReference>